<dbReference type="PANTHER" id="PTHR34591:SF38">
    <property type="entry name" value="F-BOX DOMAIN-CONTAINING PROTEIN"/>
    <property type="match status" value="1"/>
</dbReference>
<feature type="domain" description="F-box" evidence="1">
    <location>
        <begin position="6"/>
        <end position="44"/>
    </location>
</feature>
<sequence length="452" mass="52160">MDMEHTDLLEDILRSLPPRSLAICRSVCKAWRATVDHRRLLRADLLPLSLDAVIYNIDKIDAPKLFARRSTTRYITSRLDYLDNRPDYAEVIGEITDYCNGLLLIETDKVANPATRQWASLPPLPCACFRRKSTCGRCYRNGYLVYDPTVSPHYEVFYVPRVPRNVPAEVASSMEWPPSVYVMHVFSSVTNCWRERSFRREGDAAGTMADMNSHWKSDGELYYSAHWKGSLYVPLRHNTKGGFVMRIKLWNDNYQVIELPKGGKGSLFRLGKSKKGIYCVQDIDGRCTFKIWLLSESHAGAMDWVLKNEICFETAWRIYPCKRDSGPWISQSLEQKESLLEKDVNLEVANKYNEALSKDDFEWDSDDENAVTTVDWPKKGSPGAPAHLFWCLGFHAYKEIALFHDDYRSATFAYYLNSSKVRYLGIMEHEYSDVDISYAYTPCWTMDLPGRK</sequence>
<dbReference type="Gramene" id="TraesCS7A02G101100.1">
    <property type="protein sequence ID" value="TraesCS7A02G101100.1"/>
    <property type="gene ID" value="TraesCS7A02G101100"/>
</dbReference>
<gene>
    <name evidence="2" type="primary">LOC123153319</name>
</gene>
<dbReference type="Gramene" id="TraesROB_scaffold_102342_01G000100.1">
    <property type="protein sequence ID" value="TraesROB_scaffold_102342_01G000100.1"/>
    <property type="gene ID" value="TraesROB_scaffold_102342_01G000100"/>
</dbReference>
<accession>A0A3B6RD45</accession>
<dbReference type="Gramene" id="TraesWEE_scaffold_069399_01G000100.1">
    <property type="protein sequence ID" value="TraesWEE_scaffold_069399_01G000100.1"/>
    <property type="gene ID" value="TraesWEE_scaffold_069399_01G000100"/>
</dbReference>
<evidence type="ECO:0000313" key="2">
    <source>
        <dbReference type="EnsemblPlants" id="TraesCS7A02G101100.1"/>
    </source>
</evidence>
<dbReference type="RefSeq" id="XP_044428433.1">
    <property type="nucleotide sequence ID" value="XM_044572498.1"/>
</dbReference>
<dbReference type="SUPFAM" id="SSF81383">
    <property type="entry name" value="F-box domain"/>
    <property type="match status" value="1"/>
</dbReference>
<proteinExistence type="predicted"/>
<keyword evidence="3" id="KW-1185">Reference proteome</keyword>
<evidence type="ECO:0000259" key="1">
    <source>
        <dbReference type="SMART" id="SM00256"/>
    </source>
</evidence>
<dbReference type="SMART" id="SM00256">
    <property type="entry name" value="FBOX"/>
    <property type="match status" value="1"/>
</dbReference>
<evidence type="ECO:0000313" key="3">
    <source>
        <dbReference type="Proteomes" id="UP000019116"/>
    </source>
</evidence>
<dbReference type="PANTHER" id="PTHR34591">
    <property type="entry name" value="OS03G0653100 PROTEIN-RELATED"/>
    <property type="match status" value="1"/>
</dbReference>
<dbReference type="Gene3D" id="1.20.1280.50">
    <property type="match status" value="1"/>
</dbReference>
<dbReference type="EnsemblPlants" id="TraesCS7A02G101100.1">
    <property type="protein sequence ID" value="TraesCS7A02G101100.1"/>
    <property type="gene ID" value="TraesCS7A02G101100"/>
</dbReference>
<dbReference type="OMA" id="YVPLRHN"/>
<dbReference type="Gramene" id="TraesCAD_scaffold_106562_01G000100.1">
    <property type="protein sequence ID" value="TraesCAD_scaffold_106562_01G000100.1"/>
    <property type="gene ID" value="TraesCAD_scaffold_106562_01G000100"/>
</dbReference>
<protein>
    <recommendedName>
        <fullName evidence="1">F-box domain-containing protein</fullName>
    </recommendedName>
</protein>
<dbReference type="Gramene" id="TraesCS7A03G0240300.1">
    <property type="protein sequence ID" value="TraesCS7A03G0240300.1.CDS"/>
    <property type="gene ID" value="TraesCS7A03G0240300"/>
</dbReference>
<reference evidence="2" key="2">
    <citation type="submission" date="2018-10" db="UniProtKB">
        <authorList>
            <consortium name="EnsemblPlants"/>
        </authorList>
    </citation>
    <scope>IDENTIFICATION</scope>
</reference>
<dbReference type="Pfam" id="PF00646">
    <property type="entry name" value="F-box"/>
    <property type="match status" value="1"/>
</dbReference>
<dbReference type="STRING" id="4565.A0A3B6RD45"/>
<dbReference type="InterPro" id="IPR036047">
    <property type="entry name" value="F-box-like_dom_sf"/>
</dbReference>
<organism evidence="2">
    <name type="scientific">Triticum aestivum</name>
    <name type="common">Wheat</name>
    <dbReference type="NCBI Taxonomy" id="4565"/>
    <lineage>
        <taxon>Eukaryota</taxon>
        <taxon>Viridiplantae</taxon>
        <taxon>Streptophyta</taxon>
        <taxon>Embryophyta</taxon>
        <taxon>Tracheophyta</taxon>
        <taxon>Spermatophyta</taxon>
        <taxon>Magnoliopsida</taxon>
        <taxon>Liliopsida</taxon>
        <taxon>Poales</taxon>
        <taxon>Poaceae</taxon>
        <taxon>BOP clade</taxon>
        <taxon>Pooideae</taxon>
        <taxon>Triticodae</taxon>
        <taxon>Triticeae</taxon>
        <taxon>Triticinae</taxon>
        <taxon>Triticum</taxon>
    </lineage>
</organism>
<reference evidence="2" key="1">
    <citation type="submission" date="2018-08" db="EMBL/GenBank/DDBJ databases">
        <authorList>
            <person name="Rossello M."/>
        </authorList>
    </citation>
    <scope>NUCLEOTIDE SEQUENCE [LARGE SCALE GENOMIC DNA]</scope>
    <source>
        <strain evidence="2">cv. Chinese Spring</strain>
    </source>
</reference>
<dbReference type="Proteomes" id="UP000019116">
    <property type="component" value="Chromosome 7A"/>
</dbReference>
<dbReference type="Gramene" id="TraesCLE_scaffold_128076_01G000100.1">
    <property type="protein sequence ID" value="TraesCLE_scaffold_128076_01G000100.1"/>
    <property type="gene ID" value="TraesCLE_scaffold_128076_01G000100"/>
</dbReference>
<dbReference type="AlphaFoldDB" id="A0A3B6RD45"/>
<dbReference type="GeneID" id="123153319"/>
<dbReference type="InterPro" id="IPR001810">
    <property type="entry name" value="F-box_dom"/>
</dbReference>
<name>A0A3B6RD45_WHEAT</name>
<dbReference type="OrthoDB" id="686273at2759"/>